<evidence type="ECO:0000313" key="3">
    <source>
        <dbReference type="Proteomes" id="UP001596470"/>
    </source>
</evidence>
<evidence type="ECO:0000256" key="1">
    <source>
        <dbReference type="SAM" id="MobiDB-lite"/>
    </source>
</evidence>
<evidence type="ECO:0000313" key="2">
    <source>
        <dbReference type="EMBL" id="MFC6958688.1"/>
    </source>
</evidence>
<comment type="caution">
    <text evidence="2">The sequence shown here is derived from an EMBL/GenBank/DDBJ whole genome shotgun (WGS) entry which is preliminary data.</text>
</comment>
<feature type="compositionally biased region" description="Low complexity" evidence="1">
    <location>
        <begin position="15"/>
        <end position="31"/>
    </location>
</feature>
<protein>
    <submittedName>
        <fullName evidence="2">Uncharacterized protein</fullName>
    </submittedName>
</protein>
<feature type="compositionally biased region" description="Basic and acidic residues" evidence="1">
    <location>
        <begin position="57"/>
        <end position="74"/>
    </location>
</feature>
<name>A0ABW2DC86_9ACTN</name>
<organism evidence="2 3">
    <name type="scientific">Glycomyces mayteni</name>
    <dbReference type="NCBI Taxonomy" id="543887"/>
    <lineage>
        <taxon>Bacteria</taxon>
        <taxon>Bacillati</taxon>
        <taxon>Actinomycetota</taxon>
        <taxon>Actinomycetes</taxon>
        <taxon>Glycomycetales</taxon>
        <taxon>Glycomycetaceae</taxon>
        <taxon>Glycomyces</taxon>
    </lineage>
</organism>
<sequence length="90" mass="9832">MTAPTGTTGRAPHLARTPRAANPAARSAHTAAVRHPERPRRAMIPAARRADTAAYQHADRPRRVPNPAERDRAAHRGIARPADPRRPRCA</sequence>
<feature type="region of interest" description="Disordered" evidence="1">
    <location>
        <begin position="1"/>
        <end position="90"/>
    </location>
</feature>
<gene>
    <name evidence="2" type="ORF">ACFQS3_15925</name>
</gene>
<proteinExistence type="predicted"/>
<dbReference type="EMBL" id="JBHSYS010000003">
    <property type="protein sequence ID" value="MFC6958688.1"/>
    <property type="molecule type" value="Genomic_DNA"/>
</dbReference>
<dbReference type="Proteomes" id="UP001596470">
    <property type="component" value="Unassembled WGS sequence"/>
</dbReference>
<dbReference type="RefSeq" id="WP_382351509.1">
    <property type="nucleotide sequence ID" value="NZ_JBHMBP010000003.1"/>
</dbReference>
<keyword evidence="3" id="KW-1185">Reference proteome</keyword>
<reference evidence="3" key="1">
    <citation type="journal article" date="2019" name="Int. J. Syst. Evol. Microbiol.">
        <title>The Global Catalogue of Microorganisms (GCM) 10K type strain sequencing project: providing services to taxonomists for standard genome sequencing and annotation.</title>
        <authorList>
            <consortium name="The Broad Institute Genomics Platform"/>
            <consortium name="The Broad Institute Genome Sequencing Center for Infectious Disease"/>
            <person name="Wu L."/>
            <person name="Ma J."/>
        </authorList>
    </citation>
    <scope>NUCLEOTIDE SEQUENCE [LARGE SCALE GENOMIC DNA]</scope>
    <source>
        <strain evidence="3">KACC 12634</strain>
    </source>
</reference>
<accession>A0ABW2DC86</accession>